<reference evidence="3" key="2">
    <citation type="journal article" date="2008" name="Nucleic Acids Res.">
        <title>The rice annotation project database (RAP-DB): 2008 update.</title>
        <authorList>
            <consortium name="The rice annotation project (RAP)"/>
        </authorList>
    </citation>
    <scope>GENOME REANNOTATION</scope>
    <source>
        <strain evidence="3">cv. Nipponbare</strain>
    </source>
</reference>
<dbReference type="EMBL" id="AP005397">
    <property type="protein sequence ID" value="BAD28538.1"/>
    <property type="molecule type" value="Genomic_DNA"/>
</dbReference>
<name>Q6ES32_ORYSJ</name>
<reference evidence="3" key="1">
    <citation type="journal article" date="2005" name="Nature">
        <title>The map-based sequence of the rice genome.</title>
        <authorList>
            <consortium name="International rice genome sequencing project (IRGSP)"/>
            <person name="Matsumoto T."/>
            <person name="Wu J."/>
            <person name="Kanamori H."/>
            <person name="Katayose Y."/>
            <person name="Fujisawa M."/>
            <person name="Namiki N."/>
            <person name="Mizuno H."/>
            <person name="Yamamoto K."/>
            <person name="Antonio B.A."/>
            <person name="Baba T."/>
            <person name="Sakata K."/>
            <person name="Nagamura Y."/>
            <person name="Aoki H."/>
            <person name="Arikawa K."/>
            <person name="Arita K."/>
            <person name="Bito T."/>
            <person name="Chiden Y."/>
            <person name="Fujitsuka N."/>
            <person name="Fukunaka R."/>
            <person name="Hamada M."/>
            <person name="Harada C."/>
            <person name="Hayashi A."/>
            <person name="Hijishita S."/>
            <person name="Honda M."/>
            <person name="Hosokawa S."/>
            <person name="Ichikawa Y."/>
            <person name="Idonuma A."/>
            <person name="Iijima M."/>
            <person name="Ikeda M."/>
            <person name="Ikeno M."/>
            <person name="Ito K."/>
            <person name="Ito S."/>
            <person name="Ito T."/>
            <person name="Ito Y."/>
            <person name="Ito Y."/>
            <person name="Iwabuchi A."/>
            <person name="Kamiya K."/>
            <person name="Karasawa W."/>
            <person name="Kurita K."/>
            <person name="Katagiri S."/>
            <person name="Kikuta A."/>
            <person name="Kobayashi H."/>
            <person name="Kobayashi N."/>
            <person name="Machita K."/>
            <person name="Maehara T."/>
            <person name="Masukawa M."/>
            <person name="Mizubayashi T."/>
            <person name="Mukai Y."/>
            <person name="Nagasaki H."/>
            <person name="Nagata Y."/>
            <person name="Naito S."/>
            <person name="Nakashima M."/>
            <person name="Nakama Y."/>
            <person name="Nakamichi Y."/>
            <person name="Nakamura M."/>
            <person name="Meguro A."/>
            <person name="Negishi M."/>
            <person name="Ohta I."/>
            <person name="Ohta T."/>
            <person name="Okamoto M."/>
            <person name="Ono N."/>
            <person name="Saji S."/>
            <person name="Sakaguchi M."/>
            <person name="Sakai K."/>
            <person name="Shibata M."/>
            <person name="Shimokawa T."/>
            <person name="Song J."/>
            <person name="Takazaki Y."/>
            <person name="Terasawa K."/>
            <person name="Tsugane M."/>
            <person name="Tsuji K."/>
            <person name="Ueda S."/>
            <person name="Waki K."/>
            <person name="Yamagata H."/>
            <person name="Yamamoto M."/>
            <person name="Yamamoto S."/>
            <person name="Yamane H."/>
            <person name="Yoshiki S."/>
            <person name="Yoshihara R."/>
            <person name="Yukawa K."/>
            <person name="Zhong H."/>
            <person name="Yano M."/>
            <person name="Yuan Q."/>
            <person name="Ouyang S."/>
            <person name="Liu J."/>
            <person name="Jones K.M."/>
            <person name="Gansberger K."/>
            <person name="Moffat K."/>
            <person name="Hill J."/>
            <person name="Bera J."/>
            <person name="Fadrosh D."/>
            <person name="Jin S."/>
            <person name="Johri S."/>
            <person name="Kim M."/>
            <person name="Overton L."/>
            <person name="Reardon M."/>
            <person name="Tsitrin T."/>
            <person name="Vuong H."/>
            <person name="Weaver B."/>
            <person name="Ciecko A."/>
            <person name="Tallon L."/>
            <person name="Jackson J."/>
            <person name="Pai G."/>
            <person name="Aken S.V."/>
            <person name="Utterback T."/>
            <person name="Reidmuller S."/>
            <person name="Feldblyum T."/>
            <person name="Hsiao J."/>
            <person name="Zismann V."/>
            <person name="Iobst S."/>
            <person name="de Vazeille A.R."/>
            <person name="Buell C.R."/>
            <person name="Ying K."/>
            <person name="Li Y."/>
            <person name="Lu T."/>
            <person name="Huang Y."/>
            <person name="Zhao Q."/>
            <person name="Feng Q."/>
            <person name="Zhang L."/>
            <person name="Zhu J."/>
            <person name="Weng Q."/>
            <person name="Mu J."/>
            <person name="Lu Y."/>
            <person name="Fan D."/>
            <person name="Liu Y."/>
            <person name="Guan J."/>
            <person name="Zhang Y."/>
            <person name="Yu S."/>
            <person name="Liu X."/>
            <person name="Zhang Y."/>
            <person name="Hong G."/>
            <person name="Han B."/>
            <person name="Choisne N."/>
            <person name="Demange N."/>
            <person name="Orjeda G."/>
            <person name="Samain S."/>
            <person name="Cattolico L."/>
            <person name="Pelletier E."/>
            <person name="Couloux A."/>
            <person name="Segurens B."/>
            <person name="Wincker P."/>
            <person name="D'Hont A."/>
            <person name="Scarpelli C."/>
            <person name="Weissenbach J."/>
            <person name="Salanoubat M."/>
            <person name="Quetier F."/>
            <person name="Yu Y."/>
            <person name="Kim H.R."/>
            <person name="Rambo T."/>
            <person name="Currie J."/>
            <person name="Collura K."/>
            <person name="Luo M."/>
            <person name="Yang T."/>
            <person name="Ammiraju J.S.S."/>
            <person name="Engler F."/>
            <person name="Soderlund C."/>
            <person name="Wing R.A."/>
            <person name="Palmer L.E."/>
            <person name="de la Bastide M."/>
            <person name="Spiegel L."/>
            <person name="Nascimento L."/>
            <person name="Zutavern T."/>
            <person name="O'Shaughnessy A."/>
            <person name="Dike S."/>
            <person name="Dedhia N."/>
            <person name="Preston R."/>
            <person name="Balija V."/>
            <person name="McCombie W.R."/>
            <person name="Chow T."/>
            <person name="Chen H."/>
            <person name="Chung M."/>
            <person name="Chen C."/>
            <person name="Shaw J."/>
            <person name="Wu H."/>
            <person name="Hsiao K."/>
            <person name="Chao Y."/>
            <person name="Chu M."/>
            <person name="Cheng C."/>
            <person name="Hour A."/>
            <person name="Lee P."/>
            <person name="Lin S."/>
            <person name="Lin Y."/>
            <person name="Liou J."/>
            <person name="Liu S."/>
            <person name="Hsing Y."/>
            <person name="Raghuvanshi S."/>
            <person name="Mohanty A."/>
            <person name="Bharti A.K."/>
            <person name="Gaur A."/>
            <person name="Gupta V."/>
            <person name="Kumar D."/>
            <person name="Ravi V."/>
            <person name="Vij S."/>
            <person name="Kapur A."/>
            <person name="Khurana P."/>
            <person name="Khurana P."/>
            <person name="Khurana J.P."/>
            <person name="Tyagi A.K."/>
            <person name="Gaikwad K."/>
            <person name="Singh A."/>
            <person name="Dalal V."/>
            <person name="Srivastava S."/>
            <person name="Dixit A."/>
            <person name="Pal A.K."/>
            <person name="Ghazi I.A."/>
            <person name="Yadav M."/>
            <person name="Pandit A."/>
            <person name="Bhargava A."/>
            <person name="Sureshbabu K."/>
            <person name="Batra K."/>
            <person name="Sharma T.R."/>
            <person name="Mohapatra T."/>
            <person name="Singh N.K."/>
            <person name="Messing J."/>
            <person name="Nelson A.B."/>
            <person name="Fuks G."/>
            <person name="Kavchok S."/>
            <person name="Keizer G."/>
            <person name="Linton E."/>
            <person name="Llaca V."/>
            <person name="Song R."/>
            <person name="Tanyolac B."/>
            <person name="Young S."/>
            <person name="Ho-Il K."/>
            <person name="Hahn J.H."/>
            <person name="Sangsakoo G."/>
            <person name="Vanavichit A."/>
            <person name="de Mattos Luiz.A.T."/>
            <person name="Zimmer P.D."/>
            <person name="Malone G."/>
            <person name="Dellagostin O."/>
            <person name="de Oliveira A.C."/>
            <person name="Bevan M."/>
            <person name="Bancroft I."/>
            <person name="Minx P."/>
            <person name="Cordum H."/>
            <person name="Wilson R."/>
            <person name="Cheng Z."/>
            <person name="Jin W."/>
            <person name="Jiang J."/>
            <person name="Leong S.A."/>
            <person name="Iwama H."/>
            <person name="Gojobori T."/>
            <person name="Itoh T."/>
            <person name="Niimura Y."/>
            <person name="Fujii Y."/>
            <person name="Habara T."/>
            <person name="Sakai H."/>
            <person name="Sato Y."/>
            <person name="Wilson G."/>
            <person name="Kumar K."/>
            <person name="McCouch S."/>
            <person name="Juretic N."/>
            <person name="Hoen D."/>
            <person name="Wright S."/>
            <person name="Bruskiewich R."/>
            <person name="Bureau T."/>
            <person name="Miyao A."/>
            <person name="Hirochika H."/>
            <person name="Nishikawa T."/>
            <person name="Kadowaki K."/>
            <person name="Sugiura M."/>
            <person name="Burr B."/>
            <person name="Sasaki T."/>
        </authorList>
    </citation>
    <scope>NUCLEOTIDE SEQUENCE [LARGE SCALE GENOMIC DNA]</scope>
    <source>
        <strain evidence="3">cv. Nipponbare</strain>
    </source>
</reference>
<dbReference type="AlphaFoldDB" id="Q6ES32"/>
<feature type="compositionally biased region" description="Polar residues" evidence="1">
    <location>
        <begin position="46"/>
        <end position="55"/>
    </location>
</feature>
<dbReference type="Proteomes" id="UP000000763">
    <property type="component" value="Chromosome 9"/>
</dbReference>
<evidence type="ECO:0000256" key="1">
    <source>
        <dbReference type="SAM" id="MobiDB-lite"/>
    </source>
</evidence>
<sequence>MQSAALRTVATVPPIHLDSYASCLAGDATGRATVEKEKKYHHPHTDITNTQAQKKASTDRPPLSVSGRH</sequence>
<evidence type="ECO:0000313" key="2">
    <source>
        <dbReference type="EMBL" id="BAD28538.1"/>
    </source>
</evidence>
<protein>
    <submittedName>
        <fullName evidence="2">Uncharacterized protein</fullName>
    </submittedName>
</protein>
<accession>Q6ES32</accession>
<organism evidence="2 3">
    <name type="scientific">Oryza sativa subsp. japonica</name>
    <name type="common">Rice</name>
    <dbReference type="NCBI Taxonomy" id="39947"/>
    <lineage>
        <taxon>Eukaryota</taxon>
        <taxon>Viridiplantae</taxon>
        <taxon>Streptophyta</taxon>
        <taxon>Embryophyta</taxon>
        <taxon>Tracheophyta</taxon>
        <taxon>Spermatophyta</taxon>
        <taxon>Magnoliopsida</taxon>
        <taxon>Liliopsida</taxon>
        <taxon>Poales</taxon>
        <taxon>Poaceae</taxon>
        <taxon>BOP clade</taxon>
        <taxon>Oryzoideae</taxon>
        <taxon>Oryzeae</taxon>
        <taxon>Oryzinae</taxon>
        <taxon>Oryza</taxon>
        <taxon>Oryza sativa</taxon>
    </lineage>
</organism>
<gene>
    <name evidence="2" type="primary">P0643D11.23</name>
</gene>
<feature type="region of interest" description="Disordered" evidence="1">
    <location>
        <begin position="34"/>
        <end position="69"/>
    </location>
</feature>
<evidence type="ECO:0000313" key="3">
    <source>
        <dbReference type="Proteomes" id="UP000000763"/>
    </source>
</evidence>
<proteinExistence type="predicted"/>